<protein>
    <submittedName>
        <fullName evidence="1">Uncharacterized protein</fullName>
    </submittedName>
</protein>
<sequence>MNLYSADDDTVRRSYLAEFVTAEMQAAYDDEDDAAFDDICDAYGKAEVHKGPSANTFSSTAVPDREPSLRQQYFSLKELSGGRFAPIDPPSGAHSLVLKDANVSAAPPRVHVEEKPKIVVDKKLAFRTASVVHNDDRELWRDWESPVLDMTPTQDSHFDALTVCDNAIGGTVDEECNDVYKDALAAEVVSDLPPESFVEDFCYPLTPFRPSEIDKFSAPLRQRPPRLLRSRGHCGSAAATATSPEDWWWWQAWIAPHRPPHHLLLLGIHVLLGGASSCGRYGLSDYVMVDLVIV</sequence>
<name>A0AAE0CA84_9CHLO</name>
<evidence type="ECO:0000313" key="1">
    <source>
        <dbReference type="EMBL" id="KAK3251311.1"/>
    </source>
</evidence>
<evidence type="ECO:0000313" key="2">
    <source>
        <dbReference type="Proteomes" id="UP001190700"/>
    </source>
</evidence>
<keyword evidence="2" id="KW-1185">Reference proteome</keyword>
<comment type="caution">
    <text evidence="1">The sequence shown here is derived from an EMBL/GenBank/DDBJ whole genome shotgun (WGS) entry which is preliminary data.</text>
</comment>
<proteinExistence type="predicted"/>
<dbReference type="AlphaFoldDB" id="A0AAE0CA84"/>
<accession>A0AAE0CA84</accession>
<organism evidence="1 2">
    <name type="scientific">Cymbomonas tetramitiformis</name>
    <dbReference type="NCBI Taxonomy" id="36881"/>
    <lineage>
        <taxon>Eukaryota</taxon>
        <taxon>Viridiplantae</taxon>
        <taxon>Chlorophyta</taxon>
        <taxon>Pyramimonadophyceae</taxon>
        <taxon>Pyramimonadales</taxon>
        <taxon>Pyramimonadaceae</taxon>
        <taxon>Cymbomonas</taxon>
    </lineage>
</organism>
<dbReference type="EMBL" id="LGRX02026107">
    <property type="protein sequence ID" value="KAK3251311.1"/>
    <property type="molecule type" value="Genomic_DNA"/>
</dbReference>
<dbReference type="Proteomes" id="UP001190700">
    <property type="component" value="Unassembled WGS sequence"/>
</dbReference>
<gene>
    <name evidence="1" type="ORF">CYMTET_39330</name>
</gene>
<reference evidence="1 2" key="1">
    <citation type="journal article" date="2015" name="Genome Biol. Evol.">
        <title>Comparative Genomics of a Bacterivorous Green Alga Reveals Evolutionary Causalities and Consequences of Phago-Mixotrophic Mode of Nutrition.</title>
        <authorList>
            <person name="Burns J.A."/>
            <person name="Paasch A."/>
            <person name="Narechania A."/>
            <person name="Kim E."/>
        </authorList>
    </citation>
    <scope>NUCLEOTIDE SEQUENCE [LARGE SCALE GENOMIC DNA]</scope>
    <source>
        <strain evidence="1 2">PLY_AMNH</strain>
    </source>
</reference>